<evidence type="ECO:0000256" key="1">
    <source>
        <dbReference type="ARBA" id="ARBA00022908"/>
    </source>
</evidence>
<evidence type="ECO:0000256" key="2">
    <source>
        <dbReference type="ARBA" id="ARBA00023125"/>
    </source>
</evidence>
<evidence type="ECO:0000313" key="5">
    <source>
        <dbReference type="EMBL" id="RYC69733.1"/>
    </source>
</evidence>
<organism evidence="5 6">
    <name type="scientific">Spirosoma sordidisoli</name>
    <dbReference type="NCBI Taxonomy" id="2502893"/>
    <lineage>
        <taxon>Bacteria</taxon>
        <taxon>Pseudomonadati</taxon>
        <taxon>Bacteroidota</taxon>
        <taxon>Cytophagia</taxon>
        <taxon>Cytophagales</taxon>
        <taxon>Cytophagaceae</taxon>
        <taxon>Spirosoma</taxon>
    </lineage>
</organism>
<gene>
    <name evidence="5" type="ORF">EQG79_14150</name>
</gene>
<proteinExistence type="predicted"/>
<dbReference type="Pfam" id="PF13102">
    <property type="entry name" value="Phage_int_SAM_5"/>
    <property type="match status" value="1"/>
</dbReference>
<comment type="caution">
    <text evidence="5">The sequence shown here is derived from an EMBL/GenBank/DDBJ whole genome shotgun (WGS) entry which is preliminary data.</text>
</comment>
<dbReference type="PROSITE" id="PS51900">
    <property type="entry name" value="CB"/>
    <property type="match status" value="1"/>
</dbReference>
<dbReference type="InterPro" id="IPR025269">
    <property type="entry name" value="SAM-like_dom"/>
</dbReference>
<keyword evidence="1" id="KW-0229">DNA integration</keyword>
<dbReference type="InterPro" id="IPR035386">
    <property type="entry name" value="Arm-DNA-bind_5"/>
</dbReference>
<dbReference type="Gene3D" id="1.10.150.130">
    <property type="match status" value="1"/>
</dbReference>
<reference evidence="5 6" key="1">
    <citation type="submission" date="2019-01" db="EMBL/GenBank/DDBJ databases">
        <title>Spirosoma flava sp. nov., a propanil-degrading bacterium isolated from herbicide-contaminated soil.</title>
        <authorList>
            <person name="Zhang L."/>
            <person name="Jiang J.-D."/>
        </authorList>
    </citation>
    <scope>NUCLEOTIDE SEQUENCE [LARGE SCALE GENOMIC DNA]</scope>
    <source>
        <strain evidence="5 6">TY50</strain>
    </source>
</reference>
<dbReference type="AlphaFoldDB" id="A0A4Q2UJR0"/>
<dbReference type="GO" id="GO:0015074">
    <property type="term" value="P:DNA integration"/>
    <property type="evidence" value="ECO:0007669"/>
    <property type="project" value="UniProtKB-KW"/>
</dbReference>
<evidence type="ECO:0000259" key="4">
    <source>
        <dbReference type="PROSITE" id="PS51900"/>
    </source>
</evidence>
<accession>A0A4Q2UJR0</accession>
<dbReference type="InterPro" id="IPR011010">
    <property type="entry name" value="DNA_brk_join_enz"/>
</dbReference>
<name>A0A4Q2UJR0_9BACT</name>
<evidence type="ECO:0000313" key="6">
    <source>
        <dbReference type="Proteomes" id="UP000290407"/>
    </source>
</evidence>
<dbReference type="Proteomes" id="UP000290407">
    <property type="component" value="Unassembled WGS sequence"/>
</dbReference>
<keyword evidence="6" id="KW-1185">Reference proteome</keyword>
<protein>
    <recommendedName>
        <fullName evidence="4">Core-binding (CB) domain-containing protein</fullName>
    </recommendedName>
</protein>
<feature type="domain" description="Core-binding (CB)" evidence="4">
    <location>
        <begin position="106"/>
        <end position="200"/>
    </location>
</feature>
<dbReference type="EMBL" id="SBLB01000003">
    <property type="protein sequence ID" value="RYC69733.1"/>
    <property type="molecule type" value="Genomic_DNA"/>
</dbReference>
<sequence>MKFKRMDISLWLHDSKKPGKAQVYCKISIKGERVDIGSTGITIWKDHWDASTRRVLDDDPMAHFKNEQLSAIESQLYAIYNDLFRRQAVITAGKIKRMFLRGGEGASLLSAFELFLLDVKSNPDRTAGTWETYDDVRIKLIDFLISEKSLDLPAEDFDEDWLKRYRRWMKTIPVGGKTGHADSYVRKHSQTIKQVLRFAKRKHLAAVNPLDGVRIPDVKYGSPLFLTDEEFERLKKHKFTNPHMQEVADVFIIYCRTGFHYADLKDFVTKHQTALRRGIDGKTWLIKDRVKTEVTARVPQFKEVASIVNKYGGWENLPIKSNKTMNQWLKLIAGELKFHPELSTKAGRKTFTDWCYNTLHLTTDAVKVLLGRSSDKGLEVYGRPDERRVIGELEQSAGYQKDIRKAS</sequence>
<dbReference type="GO" id="GO:0003677">
    <property type="term" value="F:DNA binding"/>
    <property type="evidence" value="ECO:0007669"/>
    <property type="project" value="UniProtKB-UniRule"/>
</dbReference>
<dbReference type="SUPFAM" id="SSF56349">
    <property type="entry name" value="DNA breaking-rejoining enzymes"/>
    <property type="match status" value="1"/>
</dbReference>
<dbReference type="InterPro" id="IPR010998">
    <property type="entry name" value="Integrase_recombinase_N"/>
</dbReference>
<dbReference type="Pfam" id="PF17293">
    <property type="entry name" value="Arm-DNA-bind_5"/>
    <property type="match status" value="1"/>
</dbReference>
<keyword evidence="2 3" id="KW-0238">DNA-binding</keyword>
<dbReference type="InterPro" id="IPR044068">
    <property type="entry name" value="CB"/>
</dbReference>
<evidence type="ECO:0000256" key="3">
    <source>
        <dbReference type="PROSITE-ProRule" id="PRU01248"/>
    </source>
</evidence>